<accession>A0A8H5E9K9</accession>
<proteinExistence type="predicted"/>
<comment type="caution">
    <text evidence="2">The sequence shown here is derived from an EMBL/GenBank/DDBJ whole genome shotgun (WGS) entry which is preliminary data.</text>
</comment>
<sequence length="305" mass="34997">MAPRMRTRNGLERLPSGSLKTTESAEKDQRAHECLRQIEEQSTQRQVVTPDKYTVVMQHRWEALRPDKLKLCGSSVPSHNSELIPLSRGVLRWSISSVLRLVGDMKGTRRSTILMKCFTSNSASAPYLRKNTCKEGILCMFYRQWGRGYENSSRTPRNATRDDWELPSCDGPDVFGAHTPATGTKRRCLDPVDPIAFDTKEKLEKATSSVLNLGLPSRMDPQREVDERRKERSQHNEVVEKKKKELETCQDKRASRARVHQECEKACTELETKINDDERRVSKWLSEFPPSLNFAIDTEKYKTPG</sequence>
<name>A0A8H5E9K9_9HYPO</name>
<feature type="region of interest" description="Disordered" evidence="1">
    <location>
        <begin position="1"/>
        <end position="27"/>
    </location>
</feature>
<feature type="region of interest" description="Disordered" evidence="1">
    <location>
        <begin position="213"/>
        <end position="239"/>
    </location>
</feature>
<evidence type="ECO:0000313" key="2">
    <source>
        <dbReference type="EMBL" id="KAF5252215.1"/>
    </source>
</evidence>
<keyword evidence="3" id="KW-1185">Reference proteome</keyword>
<dbReference type="AlphaFoldDB" id="A0A8H5E9K9"/>
<evidence type="ECO:0000313" key="3">
    <source>
        <dbReference type="Proteomes" id="UP000573603"/>
    </source>
</evidence>
<evidence type="ECO:0000256" key="1">
    <source>
        <dbReference type="SAM" id="MobiDB-lite"/>
    </source>
</evidence>
<dbReference type="Proteomes" id="UP000573603">
    <property type="component" value="Unassembled WGS sequence"/>
</dbReference>
<protein>
    <submittedName>
        <fullName evidence="2">Uncharacterized protein</fullName>
    </submittedName>
</protein>
<reference evidence="2 3" key="1">
    <citation type="journal article" date="2020" name="BMC Genomics">
        <title>Correction to: Identification and distribution of gene clusters required for synthesis of sphingolipid metabolism inhibitors in diverse species of the filamentous fungus Fusarium.</title>
        <authorList>
            <person name="Kim H.S."/>
            <person name="Lohmar J.M."/>
            <person name="Busman M."/>
            <person name="Brown D.W."/>
            <person name="Naumann T.A."/>
            <person name="Divon H.H."/>
            <person name="Lysoe E."/>
            <person name="Uhlig S."/>
            <person name="Proctor R.H."/>
        </authorList>
    </citation>
    <scope>NUCLEOTIDE SEQUENCE [LARGE SCALE GENOMIC DNA]</scope>
    <source>
        <strain evidence="2 3">NRRL 25214</strain>
    </source>
</reference>
<gene>
    <name evidence="2" type="ORF">FANTH_2771</name>
</gene>
<organism evidence="2 3">
    <name type="scientific">Fusarium anthophilum</name>
    <dbReference type="NCBI Taxonomy" id="48485"/>
    <lineage>
        <taxon>Eukaryota</taxon>
        <taxon>Fungi</taxon>
        <taxon>Dikarya</taxon>
        <taxon>Ascomycota</taxon>
        <taxon>Pezizomycotina</taxon>
        <taxon>Sordariomycetes</taxon>
        <taxon>Hypocreomycetidae</taxon>
        <taxon>Hypocreales</taxon>
        <taxon>Nectriaceae</taxon>
        <taxon>Fusarium</taxon>
        <taxon>Fusarium fujikuroi species complex</taxon>
    </lineage>
</organism>
<feature type="compositionally biased region" description="Basic and acidic residues" evidence="1">
    <location>
        <begin position="220"/>
        <end position="239"/>
    </location>
</feature>
<dbReference type="EMBL" id="JABEVY010000059">
    <property type="protein sequence ID" value="KAF5252215.1"/>
    <property type="molecule type" value="Genomic_DNA"/>
</dbReference>